<reference evidence="2" key="1">
    <citation type="submission" date="2020-03" db="EMBL/GenBank/DDBJ databases">
        <authorList>
            <person name="Chebbi M.A."/>
            <person name="Drezen J.M."/>
        </authorList>
    </citation>
    <scope>NUCLEOTIDE SEQUENCE</scope>
    <source>
        <tissue evidence="2">Whole body</tissue>
    </source>
</reference>
<dbReference type="OrthoDB" id="7700068at2759"/>
<comment type="caution">
    <text evidence="2">The sequence shown here is derived from an EMBL/GenBank/DDBJ whole genome shotgun (WGS) entry which is preliminary data.</text>
</comment>
<keyword evidence="3" id="KW-1185">Reference proteome</keyword>
<gene>
    <name evidence="2" type="ORF">G9C98_003238</name>
</gene>
<feature type="coiled-coil region" evidence="1">
    <location>
        <begin position="74"/>
        <end position="115"/>
    </location>
</feature>
<organism evidence="2 3">
    <name type="scientific">Cotesia typhae</name>
    <dbReference type="NCBI Taxonomy" id="2053667"/>
    <lineage>
        <taxon>Eukaryota</taxon>
        <taxon>Metazoa</taxon>
        <taxon>Ecdysozoa</taxon>
        <taxon>Arthropoda</taxon>
        <taxon>Hexapoda</taxon>
        <taxon>Insecta</taxon>
        <taxon>Pterygota</taxon>
        <taxon>Neoptera</taxon>
        <taxon>Endopterygota</taxon>
        <taxon>Hymenoptera</taxon>
        <taxon>Apocrita</taxon>
        <taxon>Ichneumonoidea</taxon>
        <taxon>Braconidae</taxon>
        <taxon>Microgastrinae</taxon>
        <taxon>Cotesia</taxon>
    </lineage>
</organism>
<accession>A0A8J5RD89</accession>
<dbReference type="AlphaFoldDB" id="A0A8J5RD89"/>
<proteinExistence type="predicted"/>
<sequence length="120" mass="14298">MTNINTGKIPIEFPMTNIYHDVVVYFKKNESNECNDNELRTGTLYVTTDMTVWIKKNGERDISEESTKNDAIFAKSVLDKLNEEKEERKKQYDELKNEFKRVEEKNAELERWKNSKRKSK</sequence>
<dbReference type="Proteomes" id="UP000729913">
    <property type="component" value="Unassembled WGS sequence"/>
</dbReference>
<reference evidence="2" key="2">
    <citation type="submission" date="2021-04" db="EMBL/GenBank/DDBJ databases">
        <title>Genome-wide patterns of bracovirus chromosomal integration into multiple host tissues during parasitism.</title>
        <authorList>
            <person name="Chebbi M.A.C."/>
        </authorList>
    </citation>
    <scope>NUCLEOTIDE SEQUENCE</scope>
    <source>
        <tissue evidence="2">Whole body</tissue>
    </source>
</reference>
<name>A0A8J5RD89_9HYME</name>
<keyword evidence="1" id="KW-0175">Coiled coil</keyword>
<evidence type="ECO:0000313" key="2">
    <source>
        <dbReference type="EMBL" id="KAG8038931.1"/>
    </source>
</evidence>
<evidence type="ECO:0000313" key="3">
    <source>
        <dbReference type="Proteomes" id="UP000729913"/>
    </source>
</evidence>
<protein>
    <submittedName>
        <fullName evidence="2">Uncharacterized protein</fullName>
    </submittedName>
</protein>
<dbReference type="EMBL" id="JAAOIC020000039">
    <property type="protein sequence ID" value="KAG8038931.1"/>
    <property type="molecule type" value="Genomic_DNA"/>
</dbReference>
<evidence type="ECO:0000256" key="1">
    <source>
        <dbReference type="SAM" id="Coils"/>
    </source>
</evidence>